<evidence type="ECO:0000256" key="5">
    <source>
        <dbReference type="ARBA" id="ARBA00022741"/>
    </source>
</evidence>
<dbReference type="OrthoDB" id="1671731at2"/>
<dbReference type="Proteomes" id="UP000276437">
    <property type="component" value="Chromosome"/>
</dbReference>
<keyword evidence="6 11" id="KW-0418">Kinase</keyword>
<feature type="transmembrane region" description="Helical" evidence="9">
    <location>
        <begin position="199"/>
        <end position="218"/>
    </location>
</feature>
<keyword evidence="9" id="KW-0472">Membrane</keyword>
<dbReference type="Pfam" id="PF02518">
    <property type="entry name" value="HATPase_c"/>
    <property type="match status" value="1"/>
</dbReference>
<keyword evidence="4 11" id="KW-0808">Transferase</keyword>
<dbReference type="SMART" id="SM00387">
    <property type="entry name" value="HATPase_c"/>
    <property type="match status" value="1"/>
</dbReference>
<keyword evidence="5" id="KW-0547">Nucleotide-binding</keyword>
<evidence type="ECO:0000256" key="7">
    <source>
        <dbReference type="ARBA" id="ARBA00022840"/>
    </source>
</evidence>
<evidence type="ECO:0000259" key="10">
    <source>
        <dbReference type="PROSITE" id="PS50109"/>
    </source>
</evidence>
<evidence type="ECO:0000256" key="3">
    <source>
        <dbReference type="ARBA" id="ARBA00022553"/>
    </source>
</evidence>
<dbReference type="PANTHER" id="PTHR43065:SF46">
    <property type="entry name" value="C4-DICARBOXYLATE TRANSPORT SENSOR PROTEIN DCTB"/>
    <property type="match status" value="1"/>
</dbReference>
<reference evidence="11 12" key="1">
    <citation type="journal article" date="2018" name="Int. J. Syst. Evol. Microbiol.">
        <title>Methylomusa anaerophila gen. nov., sp. nov., an anaerobic methanol-utilizing bacterium isolated from a microbial fuel cell.</title>
        <authorList>
            <person name="Amano N."/>
            <person name="Yamamuro A."/>
            <person name="Miyahara M."/>
            <person name="Kouzuma A."/>
            <person name="Abe T."/>
            <person name="Watanabe K."/>
        </authorList>
    </citation>
    <scope>NUCLEOTIDE SEQUENCE [LARGE SCALE GENOMIC DNA]</scope>
    <source>
        <strain evidence="11 12">MMFC1</strain>
    </source>
</reference>
<gene>
    <name evidence="11" type="primary">kinA_1</name>
    <name evidence="11" type="ORF">MAMMFC1_00527</name>
</gene>
<keyword evidence="7" id="KW-0067">ATP-binding</keyword>
<dbReference type="RefSeq" id="WP_126306229.1">
    <property type="nucleotide sequence ID" value="NZ_AP018449.1"/>
</dbReference>
<organism evidence="11 12">
    <name type="scientific">Methylomusa anaerophila</name>
    <dbReference type="NCBI Taxonomy" id="1930071"/>
    <lineage>
        <taxon>Bacteria</taxon>
        <taxon>Bacillati</taxon>
        <taxon>Bacillota</taxon>
        <taxon>Negativicutes</taxon>
        <taxon>Selenomonadales</taxon>
        <taxon>Sporomusaceae</taxon>
        <taxon>Methylomusa</taxon>
    </lineage>
</organism>
<dbReference type="CDD" id="cd00130">
    <property type="entry name" value="PAS"/>
    <property type="match status" value="1"/>
</dbReference>
<name>A0A348AFN9_9FIRM</name>
<keyword evidence="9" id="KW-0812">Transmembrane</keyword>
<keyword evidence="3" id="KW-0597">Phosphoprotein</keyword>
<evidence type="ECO:0000313" key="11">
    <source>
        <dbReference type="EMBL" id="BBB89887.1"/>
    </source>
</evidence>
<dbReference type="SUPFAM" id="SSF55785">
    <property type="entry name" value="PYP-like sensor domain (PAS domain)"/>
    <property type="match status" value="1"/>
</dbReference>
<evidence type="ECO:0000256" key="1">
    <source>
        <dbReference type="ARBA" id="ARBA00000085"/>
    </source>
</evidence>
<dbReference type="AlphaFoldDB" id="A0A348AFN9"/>
<dbReference type="SUPFAM" id="SSF55874">
    <property type="entry name" value="ATPase domain of HSP90 chaperone/DNA topoisomerase II/histidine kinase"/>
    <property type="match status" value="1"/>
</dbReference>
<evidence type="ECO:0000256" key="9">
    <source>
        <dbReference type="SAM" id="Phobius"/>
    </source>
</evidence>
<dbReference type="Pfam" id="PF08448">
    <property type="entry name" value="PAS_4"/>
    <property type="match status" value="1"/>
</dbReference>
<dbReference type="KEGG" id="mana:MAMMFC1_00527"/>
<feature type="domain" description="Histidine kinase" evidence="10">
    <location>
        <begin position="355"/>
        <end position="559"/>
    </location>
</feature>
<dbReference type="InterPro" id="IPR005467">
    <property type="entry name" value="His_kinase_dom"/>
</dbReference>
<dbReference type="InterPro" id="IPR003661">
    <property type="entry name" value="HisK_dim/P_dom"/>
</dbReference>
<dbReference type="SUPFAM" id="SSF47384">
    <property type="entry name" value="Homodimeric domain of signal transducing histidine kinase"/>
    <property type="match status" value="1"/>
</dbReference>
<dbReference type="InterPro" id="IPR036097">
    <property type="entry name" value="HisK_dim/P_sf"/>
</dbReference>
<feature type="transmembrane region" description="Helical" evidence="9">
    <location>
        <begin position="12"/>
        <end position="32"/>
    </location>
</feature>
<dbReference type="PRINTS" id="PR00344">
    <property type="entry name" value="BCTRLSENSOR"/>
</dbReference>
<dbReference type="InterPro" id="IPR003594">
    <property type="entry name" value="HATPase_dom"/>
</dbReference>
<dbReference type="Pfam" id="PF00512">
    <property type="entry name" value="HisKA"/>
    <property type="match status" value="1"/>
</dbReference>
<dbReference type="GO" id="GO:0005524">
    <property type="term" value="F:ATP binding"/>
    <property type="evidence" value="ECO:0007669"/>
    <property type="project" value="UniProtKB-KW"/>
</dbReference>
<comment type="catalytic activity">
    <reaction evidence="1">
        <text>ATP + protein L-histidine = ADP + protein N-phospho-L-histidine.</text>
        <dbReference type="EC" id="2.7.13.3"/>
    </reaction>
</comment>
<dbReference type="Gene3D" id="3.30.565.10">
    <property type="entry name" value="Histidine kinase-like ATPase, C-terminal domain"/>
    <property type="match status" value="1"/>
</dbReference>
<dbReference type="InterPro" id="IPR000014">
    <property type="entry name" value="PAS"/>
</dbReference>
<dbReference type="EC" id="2.7.13.3" evidence="2"/>
<sequence length="559" mass="63645">MRINGSIMTRQVYFLNIVLITLAAILFLFFYARQQEHFLFQDKLMQLLNVAISLEQEIDNSLLSREITDINTSPISEDDKVLALNKLFQLPVEKVSSVYPAFGMGLYSKELGRVIAIGPELTPEKLLSKNYAQEFQEFFEIYKTGKWSASITDNIGGDGYSVLNLSYPIYNNGKLIGHIWANMKYGDVSREIHTVLIQGFLYVFCVWLLAMVILRYIYVRLTGGLQKLALQIQNILNRINDGFFALDNEWRFTYINPVAEKFGFGNKNKLLGVSIWELIPNVQPYYDQYHRAKKENVAVHFQAIGVGTDRWIEVHAYPSPEGLSVYFHDITAKKQLEKEMTRLESLNVVAELAAGIGHEVRNPMTTVRGYLQWFQHKYTAHNPQFSTMIEELDRANFIITEFLSLAKNKEGEMKPGNLNNIIKIMLPLLQADALRNGHELHVNTGDIPDSIFNEKEIRQLILNLVRNGFEAMEQHGTVTVTTHQDNDNDEIVLTIQDTGTGIPETVLNHLGTPFLTTKETGTGLGLSVCYRIARKHKAKIEVKTSSQGTIFLVKFPVIM</sequence>
<dbReference type="PROSITE" id="PS50109">
    <property type="entry name" value="HIS_KIN"/>
    <property type="match status" value="1"/>
</dbReference>
<evidence type="ECO:0000256" key="4">
    <source>
        <dbReference type="ARBA" id="ARBA00022679"/>
    </source>
</evidence>
<proteinExistence type="predicted"/>
<dbReference type="InterPro" id="IPR004358">
    <property type="entry name" value="Sig_transdc_His_kin-like_C"/>
</dbReference>
<dbReference type="SMART" id="SM00091">
    <property type="entry name" value="PAS"/>
    <property type="match status" value="1"/>
</dbReference>
<evidence type="ECO:0000256" key="8">
    <source>
        <dbReference type="ARBA" id="ARBA00023012"/>
    </source>
</evidence>
<dbReference type="Gene3D" id="1.10.287.130">
    <property type="match status" value="1"/>
</dbReference>
<keyword evidence="9" id="KW-1133">Transmembrane helix</keyword>
<dbReference type="InterPro" id="IPR013656">
    <property type="entry name" value="PAS_4"/>
</dbReference>
<dbReference type="CDD" id="cd00082">
    <property type="entry name" value="HisKA"/>
    <property type="match status" value="1"/>
</dbReference>
<dbReference type="InterPro" id="IPR036890">
    <property type="entry name" value="HATPase_C_sf"/>
</dbReference>
<dbReference type="PANTHER" id="PTHR43065">
    <property type="entry name" value="SENSOR HISTIDINE KINASE"/>
    <property type="match status" value="1"/>
</dbReference>
<keyword evidence="12" id="KW-1185">Reference proteome</keyword>
<evidence type="ECO:0000313" key="12">
    <source>
        <dbReference type="Proteomes" id="UP000276437"/>
    </source>
</evidence>
<protein>
    <recommendedName>
        <fullName evidence="2">histidine kinase</fullName>
        <ecNumber evidence="2">2.7.13.3</ecNumber>
    </recommendedName>
</protein>
<keyword evidence="8" id="KW-0902">Two-component regulatory system</keyword>
<dbReference type="SMART" id="SM00388">
    <property type="entry name" value="HisKA"/>
    <property type="match status" value="1"/>
</dbReference>
<dbReference type="EMBL" id="AP018449">
    <property type="protein sequence ID" value="BBB89887.1"/>
    <property type="molecule type" value="Genomic_DNA"/>
</dbReference>
<dbReference type="NCBIfam" id="TIGR00229">
    <property type="entry name" value="sensory_box"/>
    <property type="match status" value="1"/>
</dbReference>
<accession>A0A348AFN9</accession>
<dbReference type="Gene3D" id="3.30.450.20">
    <property type="entry name" value="PAS domain"/>
    <property type="match status" value="1"/>
</dbReference>
<evidence type="ECO:0000256" key="6">
    <source>
        <dbReference type="ARBA" id="ARBA00022777"/>
    </source>
</evidence>
<evidence type="ECO:0000256" key="2">
    <source>
        <dbReference type="ARBA" id="ARBA00012438"/>
    </source>
</evidence>
<dbReference type="GO" id="GO:0000155">
    <property type="term" value="F:phosphorelay sensor kinase activity"/>
    <property type="evidence" value="ECO:0007669"/>
    <property type="project" value="InterPro"/>
</dbReference>
<dbReference type="InterPro" id="IPR035965">
    <property type="entry name" value="PAS-like_dom_sf"/>
</dbReference>